<dbReference type="Proteomes" id="UP000266861">
    <property type="component" value="Unassembled WGS sequence"/>
</dbReference>
<dbReference type="OrthoDB" id="2425201at2759"/>
<organism evidence="1 2">
    <name type="scientific">Diversispora epigaea</name>
    <dbReference type="NCBI Taxonomy" id="1348612"/>
    <lineage>
        <taxon>Eukaryota</taxon>
        <taxon>Fungi</taxon>
        <taxon>Fungi incertae sedis</taxon>
        <taxon>Mucoromycota</taxon>
        <taxon>Glomeromycotina</taxon>
        <taxon>Glomeromycetes</taxon>
        <taxon>Diversisporales</taxon>
        <taxon>Diversisporaceae</taxon>
        <taxon>Diversispora</taxon>
    </lineage>
</organism>
<comment type="caution">
    <text evidence="1">The sequence shown here is derived from an EMBL/GenBank/DDBJ whole genome shotgun (WGS) entry which is preliminary data.</text>
</comment>
<protein>
    <submittedName>
        <fullName evidence="1">Uncharacterized protein</fullName>
    </submittedName>
</protein>
<name>A0A397G2W2_9GLOM</name>
<reference evidence="1 2" key="1">
    <citation type="submission" date="2018-08" db="EMBL/GenBank/DDBJ databases">
        <title>Genome and evolution of the arbuscular mycorrhizal fungus Diversispora epigaea (formerly Glomus versiforme) and its bacterial endosymbionts.</title>
        <authorList>
            <person name="Sun X."/>
            <person name="Fei Z."/>
            <person name="Harrison M."/>
        </authorList>
    </citation>
    <scope>NUCLEOTIDE SEQUENCE [LARGE SCALE GENOMIC DNA]</scope>
    <source>
        <strain evidence="1 2">IT104</strain>
    </source>
</reference>
<proteinExistence type="predicted"/>
<gene>
    <name evidence="1" type="ORF">Glove_707g65</name>
</gene>
<dbReference type="EMBL" id="PQFF01000563">
    <property type="protein sequence ID" value="RHZ44947.1"/>
    <property type="molecule type" value="Genomic_DNA"/>
</dbReference>
<evidence type="ECO:0000313" key="2">
    <source>
        <dbReference type="Proteomes" id="UP000266861"/>
    </source>
</evidence>
<keyword evidence="2" id="KW-1185">Reference proteome</keyword>
<sequence length="107" mass="12221">MLKEKLDVEILSRDLDMAANVSEPMINIEPQEMCLQVAMEICALGGNIKKATTRGFYERNIKKDGYISALDRIGLWVDSKNNDNLEGIYGHVITWDPNYKMNPKMEL</sequence>
<accession>A0A397G2W2</accession>
<dbReference type="AlphaFoldDB" id="A0A397G2W2"/>
<evidence type="ECO:0000313" key="1">
    <source>
        <dbReference type="EMBL" id="RHZ44947.1"/>
    </source>
</evidence>